<keyword evidence="1" id="KW-0472">Membrane</keyword>
<keyword evidence="1" id="KW-0812">Transmembrane</keyword>
<sequence length="142" mass="14295">MYSVPFGIELPNVSLASLHTVPLWVWGVVALLLLAAAYWATQENSGRGVARRARRDSQRAAAGVGLLGLGVVGALVGAADGLSMFLGEAGQLILSSPGFLTQLALGGLGVLVVDGTLQPTVTGFAAIAGAIILVGLMLSEAG</sequence>
<organism evidence="2 3">
    <name type="scientific">Haloplanus aerogenes</name>
    <dbReference type="NCBI Taxonomy" id="660522"/>
    <lineage>
        <taxon>Archaea</taxon>
        <taxon>Methanobacteriati</taxon>
        <taxon>Methanobacteriota</taxon>
        <taxon>Stenosarchaea group</taxon>
        <taxon>Halobacteria</taxon>
        <taxon>Halobacteriales</taxon>
        <taxon>Haloferacaceae</taxon>
        <taxon>Haloplanus</taxon>
    </lineage>
</organism>
<feature type="transmembrane region" description="Helical" evidence="1">
    <location>
        <begin position="61"/>
        <end position="86"/>
    </location>
</feature>
<protein>
    <submittedName>
        <fullName evidence="2">Uncharacterized protein</fullName>
    </submittedName>
</protein>
<dbReference type="AlphaFoldDB" id="A0A3M0CHI1"/>
<feature type="transmembrane region" description="Helical" evidence="1">
    <location>
        <begin position="92"/>
        <end position="113"/>
    </location>
</feature>
<reference evidence="2 3" key="1">
    <citation type="journal article" date="2015" name="Stand. Genomic Sci.">
        <title>Genomic Encyclopedia of Bacterial and Archaeal Type Strains, Phase III: the genomes of soil and plant-associated and newly described type strains.</title>
        <authorList>
            <person name="Whitman W.B."/>
            <person name="Woyke T."/>
            <person name="Klenk H.P."/>
            <person name="Zhou Y."/>
            <person name="Lilburn T.G."/>
            <person name="Beck B.J."/>
            <person name="De Vos P."/>
            <person name="Vandamme P."/>
            <person name="Eisen J.A."/>
            <person name="Garrity G."/>
            <person name="Hugenholtz P."/>
            <person name="Kyrpides N.C."/>
        </authorList>
    </citation>
    <scope>NUCLEOTIDE SEQUENCE [LARGE SCALE GENOMIC DNA]</scope>
    <source>
        <strain evidence="2 3">CGMCC 1.10124</strain>
    </source>
</reference>
<accession>A0A3M0CHI1</accession>
<proteinExistence type="predicted"/>
<feature type="transmembrane region" description="Helical" evidence="1">
    <location>
        <begin position="120"/>
        <end position="139"/>
    </location>
</feature>
<feature type="transmembrane region" description="Helical" evidence="1">
    <location>
        <begin position="23"/>
        <end position="40"/>
    </location>
</feature>
<comment type="caution">
    <text evidence="2">The sequence shown here is derived from an EMBL/GenBank/DDBJ whole genome shotgun (WGS) entry which is preliminary data.</text>
</comment>
<evidence type="ECO:0000313" key="3">
    <source>
        <dbReference type="Proteomes" id="UP000277326"/>
    </source>
</evidence>
<name>A0A3M0CHI1_9EURY</name>
<evidence type="ECO:0000313" key="2">
    <source>
        <dbReference type="EMBL" id="RMB09071.1"/>
    </source>
</evidence>
<dbReference type="Proteomes" id="UP000277326">
    <property type="component" value="Unassembled WGS sequence"/>
</dbReference>
<dbReference type="EMBL" id="REFS01000009">
    <property type="protein sequence ID" value="RMB09071.1"/>
    <property type="molecule type" value="Genomic_DNA"/>
</dbReference>
<evidence type="ECO:0000256" key="1">
    <source>
        <dbReference type="SAM" id="Phobius"/>
    </source>
</evidence>
<keyword evidence="1" id="KW-1133">Transmembrane helix</keyword>
<gene>
    <name evidence="2" type="ORF">ATH50_3441</name>
</gene>